<evidence type="ECO:0000313" key="5">
    <source>
        <dbReference type="Proteomes" id="UP001595443"/>
    </source>
</evidence>
<evidence type="ECO:0000259" key="3">
    <source>
        <dbReference type="PROSITE" id="PS51186"/>
    </source>
</evidence>
<dbReference type="EMBL" id="JBHRSK010000014">
    <property type="protein sequence ID" value="MFC2969689.1"/>
    <property type="molecule type" value="Genomic_DNA"/>
</dbReference>
<feature type="domain" description="N-acetyltransferase" evidence="3">
    <location>
        <begin position="5"/>
        <end position="175"/>
    </location>
</feature>
<dbReference type="RefSeq" id="WP_377834452.1">
    <property type="nucleotide sequence ID" value="NZ_JBHRSK010000014.1"/>
</dbReference>
<dbReference type="InterPro" id="IPR000182">
    <property type="entry name" value="GNAT_dom"/>
</dbReference>
<sequence>MTSAPLIRIARAADLAAIDALFARSYGRLLAADYPPSIRVTAIPLLSRAQPRLVTSGRYYVAVGAEGTILGAGGWSPAGPGQEADPLPEAADVGRAHVRHLVTDAGHTRRGIGRALMGRVFAEARTAGIHRLDCLATRTAVPFYSALGFVTLGPVEVALRPGIDFPAIRMQRLLE</sequence>
<keyword evidence="2 4" id="KW-0012">Acyltransferase</keyword>
<dbReference type="SUPFAM" id="SSF55729">
    <property type="entry name" value="Acyl-CoA N-acyltransferases (Nat)"/>
    <property type="match status" value="1"/>
</dbReference>
<dbReference type="InterPro" id="IPR050832">
    <property type="entry name" value="Bact_Acetyltransf"/>
</dbReference>
<protein>
    <submittedName>
        <fullName evidence="4">GNAT family N-acetyltransferase</fullName>
        <ecNumber evidence="4">2.3.-.-</ecNumber>
    </submittedName>
</protein>
<dbReference type="CDD" id="cd04301">
    <property type="entry name" value="NAT_SF"/>
    <property type="match status" value="1"/>
</dbReference>
<organism evidence="4 5">
    <name type="scientific">Acidimangrovimonas pyrenivorans</name>
    <dbReference type="NCBI Taxonomy" id="2030798"/>
    <lineage>
        <taxon>Bacteria</taxon>
        <taxon>Pseudomonadati</taxon>
        <taxon>Pseudomonadota</taxon>
        <taxon>Alphaproteobacteria</taxon>
        <taxon>Rhodobacterales</taxon>
        <taxon>Paracoccaceae</taxon>
        <taxon>Acidimangrovimonas</taxon>
    </lineage>
</organism>
<dbReference type="PROSITE" id="PS51186">
    <property type="entry name" value="GNAT"/>
    <property type="match status" value="1"/>
</dbReference>
<evidence type="ECO:0000256" key="2">
    <source>
        <dbReference type="ARBA" id="ARBA00023315"/>
    </source>
</evidence>
<name>A0ABV7AJV9_9RHOB</name>
<dbReference type="PANTHER" id="PTHR43877">
    <property type="entry name" value="AMINOALKYLPHOSPHONATE N-ACETYLTRANSFERASE-RELATED-RELATED"/>
    <property type="match status" value="1"/>
</dbReference>
<evidence type="ECO:0000313" key="4">
    <source>
        <dbReference type="EMBL" id="MFC2969689.1"/>
    </source>
</evidence>
<reference evidence="5" key="1">
    <citation type="journal article" date="2019" name="Int. J. Syst. Evol. Microbiol.">
        <title>The Global Catalogue of Microorganisms (GCM) 10K type strain sequencing project: providing services to taxonomists for standard genome sequencing and annotation.</title>
        <authorList>
            <consortium name="The Broad Institute Genomics Platform"/>
            <consortium name="The Broad Institute Genome Sequencing Center for Infectious Disease"/>
            <person name="Wu L."/>
            <person name="Ma J."/>
        </authorList>
    </citation>
    <scope>NUCLEOTIDE SEQUENCE [LARGE SCALE GENOMIC DNA]</scope>
    <source>
        <strain evidence="5">KCTC 62192</strain>
    </source>
</reference>
<comment type="caution">
    <text evidence="4">The sequence shown here is derived from an EMBL/GenBank/DDBJ whole genome shotgun (WGS) entry which is preliminary data.</text>
</comment>
<keyword evidence="5" id="KW-1185">Reference proteome</keyword>
<dbReference type="PANTHER" id="PTHR43877:SF1">
    <property type="entry name" value="ACETYLTRANSFERASE"/>
    <property type="match status" value="1"/>
</dbReference>
<proteinExistence type="predicted"/>
<accession>A0ABV7AJV9</accession>
<dbReference type="InterPro" id="IPR016181">
    <property type="entry name" value="Acyl_CoA_acyltransferase"/>
</dbReference>
<dbReference type="EC" id="2.3.-.-" evidence="4"/>
<evidence type="ECO:0000256" key="1">
    <source>
        <dbReference type="ARBA" id="ARBA00022679"/>
    </source>
</evidence>
<keyword evidence="1 4" id="KW-0808">Transferase</keyword>
<dbReference type="Pfam" id="PF13673">
    <property type="entry name" value="Acetyltransf_10"/>
    <property type="match status" value="1"/>
</dbReference>
<gene>
    <name evidence="4" type="ORF">ACFOES_16430</name>
</gene>
<dbReference type="GO" id="GO:0016746">
    <property type="term" value="F:acyltransferase activity"/>
    <property type="evidence" value="ECO:0007669"/>
    <property type="project" value="UniProtKB-KW"/>
</dbReference>
<dbReference type="Proteomes" id="UP001595443">
    <property type="component" value="Unassembled WGS sequence"/>
</dbReference>
<dbReference type="Gene3D" id="3.40.630.30">
    <property type="match status" value="1"/>
</dbReference>